<feature type="domain" description="ABM" evidence="1">
    <location>
        <begin position="5"/>
        <end position="98"/>
    </location>
</feature>
<protein>
    <recommendedName>
        <fullName evidence="1">ABM domain-containing protein</fullName>
    </recommendedName>
</protein>
<accession>A0A2B7YSZ2</accession>
<dbReference type="PROSITE" id="PS51725">
    <property type="entry name" value="ABM"/>
    <property type="match status" value="2"/>
</dbReference>
<proteinExistence type="predicted"/>
<comment type="caution">
    <text evidence="2">The sequence shown here is derived from an EMBL/GenBank/DDBJ whole genome shotgun (WGS) entry which is preliminary data.</text>
</comment>
<reference evidence="2 3" key="1">
    <citation type="submission" date="2017-10" db="EMBL/GenBank/DDBJ databases">
        <title>Comparative genomics in systemic dimorphic fungi from Ajellomycetaceae.</title>
        <authorList>
            <person name="Munoz J.F."/>
            <person name="Mcewen J.G."/>
            <person name="Clay O.K."/>
            <person name="Cuomo C.A."/>
        </authorList>
    </citation>
    <scope>NUCLEOTIDE SEQUENCE [LARGE SCALE GENOMIC DNA]</scope>
    <source>
        <strain evidence="2 3">UAMH7299</strain>
    </source>
</reference>
<dbReference type="Proteomes" id="UP000224634">
    <property type="component" value="Unassembled WGS sequence"/>
</dbReference>
<dbReference type="Pfam" id="PF03992">
    <property type="entry name" value="ABM"/>
    <property type="match status" value="2"/>
</dbReference>
<dbReference type="OrthoDB" id="4205870at2759"/>
<name>A0A2B7YSZ2_POLH7</name>
<feature type="domain" description="ABM" evidence="1">
    <location>
        <begin position="115"/>
        <end position="205"/>
    </location>
</feature>
<evidence type="ECO:0000313" key="2">
    <source>
        <dbReference type="EMBL" id="PGH27154.1"/>
    </source>
</evidence>
<evidence type="ECO:0000313" key="3">
    <source>
        <dbReference type="Proteomes" id="UP000224634"/>
    </source>
</evidence>
<dbReference type="SUPFAM" id="SSF54909">
    <property type="entry name" value="Dimeric alpha+beta barrel"/>
    <property type="match status" value="2"/>
</dbReference>
<dbReference type="PANTHER" id="PTHR40624:SF1">
    <property type="entry name" value="BIOSYNTHESIS MONOOXYGENASE, PUTATIVE (AFU_ORTHOLOGUE AFUA_1G12025)-RELATED"/>
    <property type="match status" value="1"/>
</dbReference>
<dbReference type="PANTHER" id="PTHR40624">
    <property type="entry name" value="BIOSYNTHESIS MONOOXYGENASE, PUTATIVE (AFU_ORTHOLOGUE AFUA_1G12025)-RELATED"/>
    <property type="match status" value="1"/>
</dbReference>
<dbReference type="Gene3D" id="3.30.70.100">
    <property type="match status" value="1"/>
</dbReference>
<organism evidence="2 3">
    <name type="scientific">Polytolypa hystricis (strain UAMH7299)</name>
    <dbReference type="NCBI Taxonomy" id="1447883"/>
    <lineage>
        <taxon>Eukaryota</taxon>
        <taxon>Fungi</taxon>
        <taxon>Dikarya</taxon>
        <taxon>Ascomycota</taxon>
        <taxon>Pezizomycotina</taxon>
        <taxon>Eurotiomycetes</taxon>
        <taxon>Eurotiomycetidae</taxon>
        <taxon>Onygenales</taxon>
        <taxon>Onygenales incertae sedis</taxon>
        <taxon>Polytolypa</taxon>
    </lineage>
</organism>
<gene>
    <name evidence="2" type="ORF">AJ80_01110</name>
</gene>
<sequence length="218" mass="24388">MTTVFVLGQLCLGTAANRHKALDLFRDIAQYALEHEPGVFKYYITVPRDPADDTSIYVFEEYANQAVVDAHFLTPPVQRLVNYLQSDPDILAPLVYTLKPFLSFTRSTALPSDPTIMYASITYAPGTKRQAVAGWRDVVAATHKHEPGALSYNILEDTEDPDKVNVFEVYASESALWDVHATNPVVVENKQKNGSIRTNVEHVRLKYVGGFLKRSILS</sequence>
<evidence type="ECO:0000259" key="1">
    <source>
        <dbReference type="PROSITE" id="PS51725"/>
    </source>
</evidence>
<dbReference type="EMBL" id="PDNA01000009">
    <property type="protein sequence ID" value="PGH27154.1"/>
    <property type="molecule type" value="Genomic_DNA"/>
</dbReference>
<dbReference type="InterPro" id="IPR007138">
    <property type="entry name" value="ABM_dom"/>
</dbReference>
<keyword evidence="3" id="KW-1185">Reference proteome</keyword>
<dbReference type="InterPro" id="IPR011008">
    <property type="entry name" value="Dimeric_a/b-barrel"/>
</dbReference>
<dbReference type="AlphaFoldDB" id="A0A2B7YSZ2"/>